<dbReference type="InterPro" id="IPR014840">
    <property type="entry name" value="HRD"/>
</dbReference>
<dbReference type="Proteomes" id="UP000664169">
    <property type="component" value="Unassembled WGS sequence"/>
</dbReference>
<feature type="compositionally biased region" description="Low complexity" evidence="1">
    <location>
        <begin position="37"/>
        <end position="48"/>
    </location>
</feature>
<name>A0A8H3EYL0_9LECA</name>
<feature type="compositionally biased region" description="Low complexity" evidence="1">
    <location>
        <begin position="9"/>
        <end position="21"/>
    </location>
</feature>
<feature type="domain" description="Hpc2-related" evidence="2">
    <location>
        <begin position="472"/>
        <end position="508"/>
    </location>
</feature>
<keyword evidence="4" id="KW-1185">Reference proteome</keyword>
<feature type="compositionally biased region" description="Low complexity" evidence="1">
    <location>
        <begin position="660"/>
        <end position="673"/>
    </location>
</feature>
<evidence type="ECO:0000259" key="2">
    <source>
        <dbReference type="Pfam" id="PF08729"/>
    </source>
</evidence>
<organism evidence="3 4">
    <name type="scientific">Gomphillus americanus</name>
    <dbReference type="NCBI Taxonomy" id="1940652"/>
    <lineage>
        <taxon>Eukaryota</taxon>
        <taxon>Fungi</taxon>
        <taxon>Dikarya</taxon>
        <taxon>Ascomycota</taxon>
        <taxon>Pezizomycotina</taxon>
        <taxon>Lecanoromycetes</taxon>
        <taxon>OSLEUM clade</taxon>
        <taxon>Ostropomycetidae</taxon>
        <taxon>Ostropales</taxon>
        <taxon>Graphidaceae</taxon>
        <taxon>Gomphilloideae</taxon>
        <taxon>Gomphillus</taxon>
    </lineage>
</organism>
<dbReference type="AlphaFoldDB" id="A0A8H3EYL0"/>
<feature type="compositionally biased region" description="Basic and acidic residues" evidence="1">
    <location>
        <begin position="587"/>
        <end position="606"/>
    </location>
</feature>
<dbReference type="EMBL" id="CAJPDQ010000006">
    <property type="protein sequence ID" value="CAF9911211.1"/>
    <property type="molecule type" value="Genomic_DNA"/>
</dbReference>
<feature type="region of interest" description="Disordered" evidence="1">
    <location>
        <begin position="170"/>
        <end position="287"/>
    </location>
</feature>
<sequence>MADTPINTSRRMSSSADLSSPPKSPESPTPGDSIVLSTAPTSSSAAPAVKQEISSKPKRVRKPKLAADGTEIVPKPRKSRAKKKEPEQNTSTSIPTASTSNTKTPAASKSTVQTSAKTTRQPRINELMSSAADTPVASQQQIPATQPKSDPIGIKPEAIQNFVVPAELKTGSDAVPPLPPQHQNQNQLQQHTIPQQQNIVVPSSSSRGQNYDPIRSSTIVAPRSVPITNPSTPIQVSPIKPPPRASTSPSIASLINPPSTSNTFVPSQPASSLSPAKPFPVQHVQSGNSTPIQVSPLSVPIHLVEPPTPTADGHDLMDIDSRPVADSREPSISIDSAPSTNPDKIQEKSAVTKPKLPPLPGQGLQASSELGTRAIIIEVPLKGEKYKVVNFQQLAIEKYGFDTVFPKLARQKEHLRRVAANAAALERKPGASTSNDEMSIDGSDNEAELSTGSKRKALHEVDEPIKKKRLMKEDMYDKDDPFVDDTEMAWEEQAAAVKDGFFVYSGLLVRPGAEAKIEKADGSTTAKKRSRPTKGTTTKPSATAKPIKDKPDDKDKKEDEKKAVTSSVKDGADTKKPKPAAPRKRPTKAEADARRAEKERIAKEKSAAAAAAAAGGSPSRPANGATSASGTPAVTITDLVSTTAVSSALSSAIPTAQSTPRPASAVPSMPSPA</sequence>
<feature type="compositionally biased region" description="Basic residues" evidence="1">
    <location>
        <begin position="577"/>
        <end position="586"/>
    </location>
</feature>
<comment type="caution">
    <text evidence="3">The sequence shown here is derived from an EMBL/GenBank/DDBJ whole genome shotgun (WGS) entry which is preliminary data.</text>
</comment>
<feature type="region of interest" description="Disordered" evidence="1">
    <location>
        <begin position="515"/>
        <end position="631"/>
    </location>
</feature>
<dbReference type="Pfam" id="PF08729">
    <property type="entry name" value="HUN"/>
    <property type="match status" value="1"/>
</dbReference>
<proteinExistence type="predicted"/>
<feature type="compositionally biased region" description="Polar residues" evidence="1">
    <location>
        <begin position="245"/>
        <end position="274"/>
    </location>
</feature>
<feature type="compositionally biased region" description="Low complexity" evidence="1">
    <location>
        <begin position="181"/>
        <end position="199"/>
    </location>
</feature>
<feature type="compositionally biased region" description="Basic and acidic residues" evidence="1">
    <location>
        <begin position="312"/>
        <end position="329"/>
    </location>
</feature>
<feature type="compositionally biased region" description="Polar residues" evidence="1">
    <location>
        <begin position="226"/>
        <end position="235"/>
    </location>
</feature>
<feature type="compositionally biased region" description="Polar residues" evidence="1">
    <location>
        <begin position="333"/>
        <end position="343"/>
    </location>
</feature>
<feature type="region of interest" description="Disordered" evidence="1">
    <location>
        <begin position="305"/>
        <end position="365"/>
    </location>
</feature>
<feature type="region of interest" description="Disordered" evidence="1">
    <location>
        <begin position="1"/>
        <end position="153"/>
    </location>
</feature>
<evidence type="ECO:0000256" key="1">
    <source>
        <dbReference type="SAM" id="MobiDB-lite"/>
    </source>
</evidence>
<reference evidence="3" key="1">
    <citation type="submission" date="2021-03" db="EMBL/GenBank/DDBJ databases">
        <authorList>
            <person name="Tagirdzhanova G."/>
        </authorList>
    </citation>
    <scope>NUCLEOTIDE SEQUENCE</scope>
</reference>
<feature type="region of interest" description="Disordered" evidence="1">
    <location>
        <begin position="426"/>
        <end position="460"/>
    </location>
</feature>
<evidence type="ECO:0000313" key="3">
    <source>
        <dbReference type="EMBL" id="CAF9911211.1"/>
    </source>
</evidence>
<gene>
    <name evidence="3" type="ORF">GOMPHAMPRED_007346</name>
</gene>
<dbReference type="OrthoDB" id="5576775at2759"/>
<feature type="compositionally biased region" description="Polar residues" evidence="1">
    <location>
        <begin position="200"/>
        <end position="219"/>
    </location>
</feature>
<accession>A0A8H3EYL0</accession>
<evidence type="ECO:0000313" key="4">
    <source>
        <dbReference type="Proteomes" id="UP000664169"/>
    </source>
</evidence>
<protein>
    <recommendedName>
        <fullName evidence="2">Hpc2-related domain-containing protein</fullName>
    </recommendedName>
</protein>
<feature type="compositionally biased region" description="Basic and acidic residues" evidence="1">
    <location>
        <begin position="546"/>
        <end position="563"/>
    </location>
</feature>
<feature type="compositionally biased region" description="Polar residues" evidence="1">
    <location>
        <begin position="88"/>
        <end position="148"/>
    </location>
</feature>
<feature type="region of interest" description="Disordered" evidence="1">
    <location>
        <begin position="646"/>
        <end position="673"/>
    </location>
</feature>